<dbReference type="InterPro" id="IPR007356">
    <property type="entry name" value="tRNA_m1G_MeTrfase_euk"/>
</dbReference>
<keyword evidence="8" id="KW-0496">Mitochondrion</keyword>
<dbReference type="GO" id="GO:0032259">
    <property type="term" value="P:methylation"/>
    <property type="evidence" value="ECO:0007669"/>
    <property type="project" value="UniProtKB-KW"/>
</dbReference>
<dbReference type="InterPro" id="IPR028564">
    <property type="entry name" value="MT_TRM10-typ"/>
</dbReference>
<comment type="subcellular location">
    <subcellularLocation>
        <location evidence="1">Mitochondrion</location>
    </subcellularLocation>
</comment>
<dbReference type="InterPro" id="IPR025812">
    <property type="entry name" value="Trm10_C_MTase_dom"/>
</dbReference>
<dbReference type="AlphaFoldDB" id="A0AAD9VJU0"/>
<dbReference type="GO" id="GO:0070131">
    <property type="term" value="P:positive regulation of mitochondrial translation"/>
    <property type="evidence" value="ECO:0007669"/>
    <property type="project" value="TreeGrafter"/>
</dbReference>
<dbReference type="PROSITE" id="PS51675">
    <property type="entry name" value="SAM_MT_TRM10"/>
    <property type="match status" value="1"/>
</dbReference>
<dbReference type="GO" id="GO:0000049">
    <property type="term" value="F:tRNA binding"/>
    <property type="evidence" value="ECO:0007669"/>
    <property type="project" value="TreeGrafter"/>
</dbReference>
<evidence type="ECO:0000256" key="3">
    <source>
        <dbReference type="ARBA" id="ARBA00022679"/>
    </source>
</evidence>
<keyword evidence="7" id="KW-0175">Coiled coil</keyword>
<keyword evidence="2" id="KW-0489">Methyltransferase</keyword>
<proteinExistence type="predicted"/>
<comment type="caution">
    <text evidence="11">The sequence shown here is derived from an EMBL/GenBank/DDBJ whole genome shotgun (WGS) entry which is preliminary data.</text>
</comment>
<reference evidence="11" key="2">
    <citation type="journal article" date="2023" name="Commun. Biol.">
        <title>Intrasexual cuticular hydrocarbon dimorphism in a wasp sheds light on hydrocarbon biosynthesis genes in Hymenoptera.</title>
        <authorList>
            <person name="Moris V.C."/>
            <person name="Podsiadlowski L."/>
            <person name="Martin S."/>
            <person name="Oeyen J.P."/>
            <person name="Donath A."/>
            <person name="Petersen M."/>
            <person name="Wilbrandt J."/>
            <person name="Misof B."/>
            <person name="Liedtke D."/>
            <person name="Thamm M."/>
            <person name="Scheiner R."/>
            <person name="Schmitt T."/>
            <person name="Niehuis O."/>
        </authorList>
    </citation>
    <scope>NUCLEOTIDE SEQUENCE</scope>
    <source>
        <strain evidence="11">GBR_01_08_01A</strain>
    </source>
</reference>
<evidence type="ECO:0000256" key="6">
    <source>
        <dbReference type="ARBA" id="ARBA00022946"/>
    </source>
</evidence>
<evidence type="ECO:0000256" key="4">
    <source>
        <dbReference type="ARBA" id="ARBA00022691"/>
    </source>
</evidence>
<dbReference type="PANTHER" id="PTHR13563">
    <property type="entry name" value="TRNA (GUANINE-9-) METHYLTRANSFERASE"/>
    <property type="match status" value="1"/>
</dbReference>
<dbReference type="Proteomes" id="UP001258017">
    <property type="component" value="Unassembled WGS sequence"/>
</dbReference>
<dbReference type="EMBL" id="JAIFRP010004357">
    <property type="protein sequence ID" value="KAK2577381.1"/>
    <property type="molecule type" value="Genomic_DNA"/>
</dbReference>
<dbReference type="GO" id="GO:0005739">
    <property type="term" value="C:mitochondrion"/>
    <property type="evidence" value="ECO:0007669"/>
    <property type="project" value="UniProtKB-SubCell"/>
</dbReference>
<dbReference type="InterPro" id="IPR038459">
    <property type="entry name" value="MT_TRM10-typ_sf"/>
</dbReference>
<organism evidence="11 12">
    <name type="scientific">Odynerus spinipes</name>
    <dbReference type="NCBI Taxonomy" id="1348599"/>
    <lineage>
        <taxon>Eukaryota</taxon>
        <taxon>Metazoa</taxon>
        <taxon>Ecdysozoa</taxon>
        <taxon>Arthropoda</taxon>
        <taxon>Hexapoda</taxon>
        <taxon>Insecta</taxon>
        <taxon>Pterygota</taxon>
        <taxon>Neoptera</taxon>
        <taxon>Endopterygota</taxon>
        <taxon>Hymenoptera</taxon>
        <taxon>Apocrita</taxon>
        <taxon>Aculeata</taxon>
        <taxon>Vespoidea</taxon>
        <taxon>Vespidae</taxon>
        <taxon>Eumeninae</taxon>
        <taxon>Odynerus</taxon>
    </lineage>
</organism>
<evidence type="ECO:0000256" key="1">
    <source>
        <dbReference type="ARBA" id="ARBA00004173"/>
    </source>
</evidence>
<evidence type="ECO:0000256" key="2">
    <source>
        <dbReference type="ARBA" id="ARBA00022603"/>
    </source>
</evidence>
<keyword evidence="6" id="KW-0809">Transit peptide</keyword>
<dbReference type="GO" id="GO:0097745">
    <property type="term" value="P:mitochondrial tRNA 5'-end processing"/>
    <property type="evidence" value="ECO:0007669"/>
    <property type="project" value="TreeGrafter"/>
</dbReference>
<evidence type="ECO:0000259" key="10">
    <source>
        <dbReference type="PROSITE" id="PS51675"/>
    </source>
</evidence>
<keyword evidence="4" id="KW-0949">S-adenosyl-L-methionine</keyword>
<evidence type="ECO:0000256" key="7">
    <source>
        <dbReference type="ARBA" id="ARBA00023054"/>
    </source>
</evidence>
<reference evidence="11" key="1">
    <citation type="submission" date="2021-08" db="EMBL/GenBank/DDBJ databases">
        <authorList>
            <person name="Misof B."/>
            <person name="Oliver O."/>
            <person name="Podsiadlowski L."/>
            <person name="Donath A."/>
            <person name="Peters R."/>
            <person name="Mayer C."/>
            <person name="Rust J."/>
            <person name="Gunkel S."/>
            <person name="Lesny P."/>
            <person name="Martin S."/>
            <person name="Oeyen J.P."/>
            <person name="Petersen M."/>
            <person name="Panagiotis P."/>
            <person name="Wilbrandt J."/>
            <person name="Tanja T."/>
        </authorList>
    </citation>
    <scope>NUCLEOTIDE SEQUENCE</scope>
    <source>
        <strain evidence="11">GBR_01_08_01A</strain>
        <tissue evidence="11">Thorax + abdomen</tissue>
    </source>
</reference>
<accession>A0AAD9VJU0</accession>
<dbReference type="GO" id="GO:0005654">
    <property type="term" value="C:nucleoplasm"/>
    <property type="evidence" value="ECO:0007669"/>
    <property type="project" value="TreeGrafter"/>
</dbReference>
<feature type="domain" description="SAM-dependent MTase TRM10-type" evidence="10">
    <location>
        <begin position="193"/>
        <end position="388"/>
    </location>
</feature>
<protein>
    <recommendedName>
        <fullName evidence="9">RNA (guanine-9-)-methyltransferase domain-containing protein 1</fullName>
    </recommendedName>
</protein>
<dbReference type="GO" id="GO:0008168">
    <property type="term" value="F:methyltransferase activity"/>
    <property type="evidence" value="ECO:0007669"/>
    <property type="project" value="UniProtKB-KW"/>
</dbReference>
<name>A0AAD9VJU0_9HYME</name>
<keyword evidence="3" id="KW-0808">Transferase</keyword>
<sequence>MHNYGRRCCLIVIRKIRPTVILSSSFSTLIKPSPCSNLQTIFKTEFVKRDFYKSANNYNSVVYQSREEQDAIDNEKLENLLKHNDNEKIYKLLKYELEYLEQLGEEIPKKLRPKDWIYLLKAPTKSQQRKYLRFLFLNEMKERNHKEKKKVTKAESIKEFQEKHELFPSGLTYGLGKNSFFLRFYDKTMDHFLHYNVISSMLFEPKIVFDCSYDDMMAQFEINNCARQLVLSIVLNRTHPTPSHLYLCNAPKNGRLIRKLSHLVPTVLQDNFPLDITAKSYLDIFDKDKLVYLTPHCRTVMKSYDPDKIYIIGALVDKRDPKHFSLAKAKKEGIRMEQLPLDTYLTWGSGRGKSLTLNQVLAILLDIKYTKNWIATLYKNIPPRKLEKTKVEDDHSQIYVKSKNK</sequence>
<keyword evidence="12" id="KW-1185">Reference proteome</keyword>
<evidence type="ECO:0000256" key="9">
    <source>
        <dbReference type="ARBA" id="ARBA00029803"/>
    </source>
</evidence>
<evidence type="ECO:0000256" key="8">
    <source>
        <dbReference type="ARBA" id="ARBA00023128"/>
    </source>
</evidence>
<dbReference type="Gene3D" id="3.40.1280.30">
    <property type="match status" value="1"/>
</dbReference>
<dbReference type="PANTHER" id="PTHR13563:SF5">
    <property type="entry name" value="TRNA METHYLTRANSFERASE 10 HOMOLOG C"/>
    <property type="match status" value="1"/>
</dbReference>
<evidence type="ECO:0000256" key="5">
    <source>
        <dbReference type="ARBA" id="ARBA00022694"/>
    </source>
</evidence>
<evidence type="ECO:0000313" key="11">
    <source>
        <dbReference type="EMBL" id="KAK2577381.1"/>
    </source>
</evidence>
<evidence type="ECO:0000313" key="12">
    <source>
        <dbReference type="Proteomes" id="UP001258017"/>
    </source>
</evidence>
<gene>
    <name evidence="11" type="ORF">KPH14_003496</name>
</gene>
<dbReference type="CDD" id="cd18102">
    <property type="entry name" value="Trm10_MRRP1"/>
    <property type="match status" value="1"/>
</dbReference>
<keyword evidence="5" id="KW-0819">tRNA processing</keyword>